<dbReference type="EMBL" id="LT629690">
    <property type="protein sequence ID" value="SDF96342.1"/>
    <property type="molecule type" value="Genomic_DNA"/>
</dbReference>
<dbReference type="InterPro" id="IPR013784">
    <property type="entry name" value="Carb-bd-like_fold"/>
</dbReference>
<dbReference type="Pfam" id="PF13432">
    <property type="entry name" value="TPR_16"/>
    <property type="match status" value="2"/>
</dbReference>
<keyword evidence="7" id="KW-1185">Reference proteome</keyword>
<keyword evidence="1" id="KW-0677">Repeat</keyword>
<dbReference type="RefSeq" id="WP_083346571.1">
    <property type="nucleotide sequence ID" value="NZ_LT629690.1"/>
</dbReference>
<dbReference type="InterPro" id="IPR019734">
    <property type="entry name" value="TPR_rpt"/>
</dbReference>
<dbReference type="Gene3D" id="2.60.40.1120">
    <property type="entry name" value="Carboxypeptidase-like, regulatory domain"/>
    <property type="match status" value="1"/>
</dbReference>
<dbReference type="AlphaFoldDB" id="A0A1G7QCV8"/>
<feature type="domain" description="Rhamnogalacturonan lyase" evidence="5">
    <location>
        <begin position="50"/>
        <end position="114"/>
    </location>
</feature>
<sequence length="373" mass="39687">MKSRILSVAAMVAVLSPASLAFAQQTPDQPGSIHGHVQNAAGMAQSTGDVKLTTDRSSTDDKTRKYEYSFPLDANGDFKGAGIKPGKYVMFYIVKGATVDYIADVEIKPGQDTAQNDDMTREEFLKAMTPEQKKQLEDFKKANAATVAANKTVANLNGLLTGARDDEKAGKYDDAIAKMQQATQQKPDEAILWLELGNAQLGAKKFDDAATSLQKAADTNAASKKPNPSISGSAYNNLGQALVGAKKPNDALAAYDKAAAAEPAKAGVYYYNEAAVLYNSGNHDQAAQAADKAIAADPTKAESYYIKGQSLIDKATLNAKTQKMEAPEGCLDAYLKYLELAPNGAHAADVQGIVSAFDQKQVADFKANKGKKK</sequence>
<dbReference type="SUPFAM" id="SSF48452">
    <property type="entry name" value="TPR-like"/>
    <property type="match status" value="1"/>
</dbReference>
<dbReference type="InterPro" id="IPR029413">
    <property type="entry name" value="RG-lyase_II"/>
</dbReference>
<feature type="repeat" description="TPR" evidence="3">
    <location>
        <begin position="232"/>
        <end position="265"/>
    </location>
</feature>
<keyword evidence="4" id="KW-0732">Signal</keyword>
<dbReference type="PANTHER" id="PTHR44943:SF4">
    <property type="entry name" value="TPR REPEAT-CONTAINING PROTEIN MJ0798"/>
    <property type="match status" value="1"/>
</dbReference>
<dbReference type="PROSITE" id="PS50005">
    <property type="entry name" value="TPR"/>
    <property type="match status" value="2"/>
</dbReference>
<dbReference type="SUPFAM" id="SSF49452">
    <property type="entry name" value="Starch-binding domain-like"/>
    <property type="match status" value="1"/>
</dbReference>
<evidence type="ECO:0000256" key="1">
    <source>
        <dbReference type="ARBA" id="ARBA00022737"/>
    </source>
</evidence>
<reference evidence="6 7" key="1">
    <citation type="submission" date="2016-10" db="EMBL/GenBank/DDBJ databases">
        <authorList>
            <person name="de Groot N.N."/>
        </authorList>
    </citation>
    <scope>NUCLEOTIDE SEQUENCE [LARGE SCALE GENOMIC DNA]</scope>
    <source>
        <strain evidence="6 7">GAS232</strain>
    </source>
</reference>
<evidence type="ECO:0000256" key="3">
    <source>
        <dbReference type="PROSITE-ProRule" id="PRU00339"/>
    </source>
</evidence>
<evidence type="ECO:0000259" key="5">
    <source>
        <dbReference type="Pfam" id="PF14686"/>
    </source>
</evidence>
<organism evidence="6 7">
    <name type="scientific">Terriglobus roseus</name>
    <dbReference type="NCBI Taxonomy" id="392734"/>
    <lineage>
        <taxon>Bacteria</taxon>
        <taxon>Pseudomonadati</taxon>
        <taxon>Acidobacteriota</taxon>
        <taxon>Terriglobia</taxon>
        <taxon>Terriglobales</taxon>
        <taxon>Acidobacteriaceae</taxon>
        <taxon>Terriglobus</taxon>
    </lineage>
</organism>
<dbReference type="OrthoDB" id="108250at2"/>
<gene>
    <name evidence="6" type="ORF">SAMN05444167_3835</name>
</gene>
<evidence type="ECO:0000313" key="7">
    <source>
        <dbReference type="Proteomes" id="UP000182427"/>
    </source>
</evidence>
<feature type="repeat" description="TPR" evidence="3">
    <location>
        <begin position="267"/>
        <end position="300"/>
    </location>
</feature>
<evidence type="ECO:0000313" key="6">
    <source>
        <dbReference type="EMBL" id="SDF96342.1"/>
    </source>
</evidence>
<dbReference type="InterPro" id="IPR011990">
    <property type="entry name" value="TPR-like_helical_dom_sf"/>
</dbReference>
<dbReference type="SMART" id="SM00028">
    <property type="entry name" value="TPR"/>
    <property type="match status" value="3"/>
</dbReference>
<keyword evidence="2 3" id="KW-0802">TPR repeat</keyword>
<evidence type="ECO:0000256" key="4">
    <source>
        <dbReference type="SAM" id="SignalP"/>
    </source>
</evidence>
<accession>A0A1G7QCV8</accession>
<evidence type="ECO:0000256" key="2">
    <source>
        <dbReference type="ARBA" id="ARBA00022803"/>
    </source>
</evidence>
<dbReference type="Gene3D" id="1.25.40.10">
    <property type="entry name" value="Tetratricopeptide repeat domain"/>
    <property type="match status" value="2"/>
</dbReference>
<dbReference type="Pfam" id="PF14686">
    <property type="entry name" value="fn3_3"/>
    <property type="match status" value="1"/>
</dbReference>
<dbReference type="PANTHER" id="PTHR44943">
    <property type="entry name" value="CELLULOSE SYNTHASE OPERON PROTEIN C"/>
    <property type="match status" value="1"/>
</dbReference>
<feature type="signal peptide" evidence="4">
    <location>
        <begin position="1"/>
        <end position="23"/>
    </location>
</feature>
<dbReference type="Proteomes" id="UP000182427">
    <property type="component" value="Chromosome I"/>
</dbReference>
<dbReference type="GO" id="GO:0030246">
    <property type="term" value="F:carbohydrate binding"/>
    <property type="evidence" value="ECO:0007669"/>
    <property type="project" value="InterPro"/>
</dbReference>
<name>A0A1G7QCV8_9BACT</name>
<feature type="chain" id="PRO_5009242446" evidence="4">
    <location>
        <begin position="24"/>
        <end position="373"/>
    </location>
</feature>
<proteinExistence type="predicted"/>
<dbReference type="InterPro" id="IPR051685">
    <property type="entry name" value="Ycf3/AcsC/BcsC/TPR_MFPF"/>
</dbReference>
<protein>
    <submittedName>
        <fullName evidence="6">Tetratricopeptide repeat-containing protein</fullName>
    </submittedName>
</protein>